<dbReference type="PANTHER" id="PTHR12369">
    <property type="entry name" value="CHONDROITIN SYNTHASE"/>
    <property type="match status" value="1"/>
</dbReference>
<keyword evidence="6" id="KW-1133">Transmembrane helix</keyword>
<proteinExistence type="inferred from homology"/>
<evidence type="ECO:0000256" key="8">
    <source>
        <dbReference type="ARBA" id="ARBA00023136"/>
    </source>
</evidence>
<accession>A0A9N8H878</accession>
<dbReference type="AlphaFoldDB" id="A0A9N8H878"/>
<dbReference type="InterPro" id="IPR051227">
    <property type="entry name" value="CS_glycosyltransferase"/>
</dbReference>
<keyword evidence="8" id="KW-0472">Membrane</keyword>
<dbReference type="EMBL" id="CAICTM010000206">
    <property type="protein sequence ID" value="CAB9504761.1"/>
    <property type="molecule type" value="Genomic_DNA"/>
</dbReference>
<comment type="caution">
    <text evidence="10">The sequence shown here is derived from an EMBL/GenBank/DDBJ whole genome shotgun (WGS) entry which is preliminary data.</text>
</comment>
<evidence type="ECO:0000256" key="2">
    <source>
        <dbReference type="ARBA" id="ARBA00009239"/>
    </source>
</evidence>
<evidence type="ECO:0000256" key="3">
    <source>
        <dbReference type="ARBA" id="ARBA00022679"/>
    </source>
</evidence>
<evidence type="ECO:0000256" key="7">
    <source>
        <dbReference type="ARBA" id="ARBA00023034"/>
    </source>
</evidence>
<dbReference type="GO" id="GO:0047238">
    <property type="term" value="F:glucuronosyl-N-acetylgalactosaminyl-proteoglycan 4-beta-N-acetylgalactosaminyltransferase activity"/>
    <property type="evidence" value="ECO:0007669"/>
    <property type="project" value="TreeGrafter"/>
</dbReference>
<keyword evidence="11" id="KW-1185">Reference proteome</keyword>
<evidence type="ECO:0000313" key="10">
    <source>
        <dbReference type="EMBL" id="CAB9504761.1"/>
    </source>
</evidence>
<evidence type="ECO:0000313" key="11">
    <source>
        <dbReference type="Proteomes" id="UP001153069"/>
    </source>
</evidence>
<dbReference type="OrthoDB" id="431432at2759"/>
<keyword evidence="5" id="KW-0735">Signal-anchor</keyword>
<evidence type="ECO:0000256" key="6">
    <source>
        <dbReference type="ARBA" id="ARBA00022989"/>
    </source>
</evidence>
<feature type="compositionally biased region" description="Basic residues" evidence="9">
    <location>
        <begin position="415"/>
        <end position="452"/>
    </location>
</feature>
<name>A0A9N8H878_9STRA</name>
<dbReference type="InterPro" id="IPR029044">
    <property type="entry name" value="Nucleotide-diphossugar_trans"/>
</dbReference>
<dbReference type="GO" id="GO:0000139">
    <property type="term" value="C:Golgi membrane"/>
    <property type="evidence" value="ECO:0007669"/>
    <property type="project" value="UniProtKB-SubCell"/>
</dbReference>
<evidence type="ECO:0000256" key="9">
    <source>
        <dbReference type="SAM" id="MobiDB-lite"/>
    </source>
</evidence>
<organism evidence="10 11">
    <name type="scientific">Seminavis robusta</name>
    <dbReference type="NCBI Taxonomy" id="568900"/>
    <lineage>
        <taxon>Eukaryota</taxon>
        <taxon>Sar</taxon>
        <taxon>Stramenopiles</taxon>
        <taxon>Ochrophyta</taxon>
        <taxon>Bacillariophyta</taxon>
        <taxon>Bacillariophyceae</taxon>
        <taxon>Bacillariophycidae</taxon>
        <taxon>Naviculales</taxon>
        <taxon>Naviculaceae</taxon>
        <taxon>Seminavis</taxon>
    </lineage>
</organism>
<dbReference type="InterPro" id="IPR008428">
    <property type="entry name" value="Chond_GalNAc"/>
</dbReference>
<dbReference type="SUPFAM" id="SSF53448">
    <property type="entry name" value="Nucleotide-diphospho-sugar transferases"/>
    <property type="match status" value="1"/>
</dbReference>
<comment type="subcellular location">
    <subcellularLocation>
        <location evidence="1">Golgi apparatus membrane</location>
        <topology evidence="1">Single-pass type II membrane protein</topology>
    </subcellularLocation>
</comment>
<keyword evidence="3" id="KW-0808">Transferase</keyword>
<protein>
    <submittedName>
        <fullName evidence="10">Chondroitin sulfate synthase</fullName>
    </submittedName>
</protein>
<gene>
    <name evidence="10" type="ORF">SEMRO_207_G086940.1</name>
</gene>
<evidence type="ECO:0000256" key="4">
    <source>
        <dbReference type="ARBA" id="ARBA00022692"/>
    </source>
</evidence>
<dbReference type="Pfam" id="PF05679">
    <property type="entry name" value="CHGN"/>
    <property type="match status" value="1"/>
</dbReference>
<dbReference type="Gene3D" id="3.90.550.10">
    <property type="entry name" value="Spore Coat Polysaccharide Biosynthesis Protein SpsA, Chain A"/>
    <property type="match status" value="1"/>
</dbReference>
<keyword evidence="4" id="KW-0812">Transmembrane</keyword>
<sequence>MEATESPIHLLPTSTTSRKHWRKLLVLLSLVIQAFVVLRHFDQYHLFGDSFDVDHYTAVRRNALASDNSSDSNKAIITTTTNENDDHGIQMDLMVPAYRKDKRLVQFAADVGKAIADYNKQQQKQQQATSIQTFRVLVTRFSDSEKANSHKLQRLIAAHTDLPKENIVMVHAPDGTSFSRAKALNLLHQAACHLETCMVSRVDVDMLVRAEFFQHSVETIILKQYPSDDPKYEPSWDTDQADPKSKSYPPAYFPIVWSEYNPFSVQLVEEAYHQLGKSKPSKYSQHRGHWRYYGTGMYVLAGPDAKTLKFNTSYQGWGEEDSDFYRRTKRTRRIVRQLESGLVHVWHGKKCRMGADVKTKEQMIMCEASKAKQDGSKLALKLQKILWSSVKQSRERLVKLAVAEEQEEAKVPKTTTKKKKKKKAKNGAKTTKKKKKKQAKPPAKKNNQARRA</sequence>
<dbReference type="Proteomes" id="UP001153069">
    <property type="component" value="Unassembled WGS sequence"/>
</dbReference>
<dbReference type="GO" id="GO:0032580">
    <property type="term" value="C:Golgi cisterna membrane"/>
    <property type="evidence" value="ECO:0007669"/>
    <property type="project" value="InterPro"/>
</dbReference>
<dbReference type="PANTHER" id="PTHR12369:SF11">
    <property type="entry name" value="HEXOSYLTRANSFERASE"/>
    <property type="match status" value="1"/>
</dbReference>
<feature type="region of interest" description="Disordered" evidence="9">
    <location>
        <begin position="405"/>
        <end position="452"/>
    </location>
</feature>
<comment type="similarity">
    <text evidence="2">Belongs to the chondroitin N-acetylgalactosaminyltransferase family.</text>
</comment>
<evidence type="ECO:0000256" key="5">
    <source>
        <dbReference type="ARBA" id="ARBA00022968"/>
    </source>
</evidence>
<keyword evidence="7" id="KW-0333">Golgi apparatus</keyword>
<evidence type="ECO:0000256" key="1">
    <source>
        <dbReference type="ARBA" id="ARBA00004323"/>
    </source>
</evidence>
<reference evidence="10" key="1">
    <citation type="submission" date="2020-06" db="EMBL/GenBank/DDBJ databases">
        <authorList>
            <consortium name="Plant Systems Biology data submission"/>
        </authorList>
    </citation>
    <scope>NUCLEOTIDE SEQUENCE</scope>
    <source>
        <strain evidence="10">D6</strain>
    </source>
</reference>